<dbReference type="VEuPathDB" id="FungiDB:ASPTUDRAFT_40113"/>
<organism evidence="2 3">
    <name type="scientific">Aspergillus tubingensis (strain CBS 134.48)</name>
    <dbReference type="NCBI Taxonomy" id="767770"/>
    <lineage>
        <taxon>Eukaryota</taxon>
        <taxon>Fungi</taxon>
        <taxon>Dikarya</taxon>
        <taxon>Ascomycota</taxon>
        <taxon>Pezizomycotina</taxon>
        <taxon>Eurotiomycetes</taxon>
        <taxon>Eurotiomycetidae</taxon>
        <taxon>Eurotiales</taxon>
        <taxon>Aspergillaceae</taxon>
        <taxon>Aspergillus</taxon>
        <taxon>Aspergillus subgen. Circumdati</taxon>
    </lineage>
</organism>
<keyword evidence="1" id="KW-1133">Transmembrane helix</keyword>
<keyword evidence="1" id="KW-0812">Transmembrane</keyword>
<keyword evidence="1" id="KW-0472">Membrane</keyword>
<dbReference type="AlphaFoldDB" id="A0A1L9NCM4"/>
<proteinExistence type="predicted"/>
<evidence type="ECO:0000256" key="1">
    <source>
        <dbReference type="SAM" id="Phobius"/>
    </source>
</evidence>
<name>A0A1L9NCM4_ASPTC</name>
<accession>A0A1L9NCM4</accession>
<dbReference type="Proteomes" id="UP000184304">
    <property type="component" value="Unassembled WGS sequence"/>
</dbReference>
<protein>
    <submittedName>
        <fullName evidence="2">Uncharacterized protein</fullName>
    </submittedName>
</protein>
<sequence length="54" mass="6196">MVPDGRATSLAFPFCCPFLFFFFFFFNLNSDPLPLLLESPPKSHSNEIGMDHKK</sequence>
<evidence type="ECO:0000313" key="3">
    <source>
        <dbReference type="Proteomes" id="UP000184304"/>
    </source>
</evidence>
<dbReference type="EMBL" id="KV878187">
    <property type="protein sequence ID" value="OJI87033.1"/>
    <property type="molecule type" value="Genomic_DNA"/>
</dbReference>
<evidence type="ECO:0000313" key="2">
    <source>
        <dbReference type="EMBL" id="OJI87033.1"/>
    </source>
</evidence>
<reference evidence="3" key="1">
    <citation type="journal article" date="2017" name="Genome Biol.">
        <title>Comparative genomics reveals high biological diversity and specific adaptations in the industrially and medically important fungal genus Aspergillus.</title>
        <authorList>
            <person name="de Vries R.P."/>
            <person name="Riley R."/>
            <person name="Wiebenga A."/>
            <person name="Aguilar-Osorio G."/>
            <person name="Amillis S."/>
            <person name="Uchima C.A."/>
            <person name="Anderluh G."/>
            <person name="Asadollahi M."/>
            <person name="Askin M."/>
            <person name="Barry K."/>
            <person name="Battaglia E."/>
            <person name="Bayram O."/>
            <person name="Benocci T."/>
            <person name="Braus-Stromeyer S.A."/>
            <person name="Caldana C."/>
            <person name="Canovas D."/>
            <person name="Cerqueira G.C."/>
            <person name="Chen F."/>
            <person name="Chen W."/>
            <person name="Choi C."/>
            <person name="Clum A."/>
            <person name="Dos Santos R.A."/>
            <person name="Damasio A.R."/>
            <person name="Diallinas G."/>
            <person name="Emri T."/>
            <person name="Fekete E."/>
            <person name="Flipphi M."/>
            <person name="Freyberg S."/>
            <person name="Gallo A."/>
            <person name="Gournas C."/>
            <person name="Habgood R."/>
            <person name="Hainaut M."/>
            <person name="Harispe M.L."/>
            <person name="Henrissat B."/>
            <person name="Hilden K.S."/>
            <person name="Hope R."/>
            <person name="Hossain A."/>
            <person name="Karabika E."/>
            <person name="Karaffa L."/>
            <person name="Karanyi Z."/>
            <person name="Krasevec N."/>
            <person name="Kuo A."/>
            <person name="Kusch H."/>
            <person name="LaButti K."/>
            <person name="Lagendijk E.L."/>
            <person name="Lapidus A."/>
            <person name="Levasseur A."/>
            <person name="Lindquist E."/>
            <person name="Lipzen A."/>
            <person name="Logrieco A.F."/>
            <person name="MacCabe A."/>
            <person name="Maekelae M.R."/>
            <person name="Malavazi I."/>
            <person name="Melin P."/>
            <person name="Meyer V."/>
            <person name="Mielnichuk N."/>
            <person name="Miskei M."/>
            <person name="Molnar A.P."/>
            <person name="Mule G."/>
            <person name="Ngan C.Y."/>
            <person name="Orejas M."/>
            <person name="Orosz E."/>
            <person name="Ouedraogo J.P."/>
            <person name="Overkamp K.M."/>
            <person name="Park H.-S."/>
            <person name="Perrone G."/>
            <person name="Piumi F."/>
            <person name="Punt P.J."/>
            <person name="Ram A.F."/>
            <person name="Ramon A."/>
            <person name="Rauscher S."/>
            <person name="Record E."/>
            <person name="Riano-Pachon D.M."/>
            <person name="Robert V."/>
            <person name="Roehrig J."/>
            <person name="Ruller R."/>
            <person name="Salamov A."/>
            <person name="Salih N.S."/>
            <person name="Samson R.A."/>
            <person name="Sandor E."/>
            <person name="Sanguinetti M."/>
            <person name="Schuetze T."/>
            <person name="Sepcic K."/>
            <person name="Shelest E."/>
            <person name="Sherlock G."/>
            <person name="Sophianopoulou V."/>
            <person name="Squina F.M."/>
            <person name="Sun H."/>
            <person name="Susca A."/>
            <person name="Todd R.B."/>
            <person name="Tsang A."/>
            <person name="Unkles S.E."/>
            <person name="van de Wiele N."/>
            <person name="van Rossen-Uffink D."/>
            <person name="Oliveira J.V."/>
            <person name="Vesth T.C."/>
            <person name="Visser J."/>
            <person name="Yu J.-H."/>
            <person name="Zhou M."/>
            <person name="Andersen M.R."/>
            <person name="Archer D.B."/>
            <person name="Baker S.E."/>
            <person name="Benoit I."/>
            <person name="Brakhage A.A."/>
            <person name="Braus G.H."/>
            <person name="Fischer R."/>
            <person name="Frisvad J.C."/>
            <person name="Goldman G.H."/>
            <person name="Houbraken J."/>
            <person name="Oakley B."/>
            <person name="Pocsi I."/>
            <person name="Scazzocchio C."/>
            <person name="Seiboth B."/>
            <person name="vanKuyk P.A."/>
            <person name="Wortman J."/>
            <person name="Dyer P.S."/>
            <person name="Grigoriev I.V."/>
        </authorList>
    </citation>
    <scope>NUCLEOTIDE SEQUENCE [LARGE SCALE GENOMIC DNA]</scope>
    <source>
        <strain evidence="3">CBS 134.48</strain>
    </source>
</reference>
<gene>
    <name evidence="2" type="ORF">ASPTUDRAFT_40113</name>
</gene>
<feature type="transmembrane region" description="Helical" evidence="1">
    <location>
        <begin position="7"/>
        <end position="26"/>
    </location>
</feature>
<keyword evidence="3" id="KW-1185">Reference proteome</keyword>